<dbReference type="EMBL" id="LAZR01008556">
    <property type="protein sequence ID" value="KKM78016.1"/>
    <property type="molecule type" value="Genomic_DNA"/>
</dbReference>
<organism evidence="1">
    <name type="scientific">marine sediment metagenome</name>
    <dbReference type="NCBI Taxonomy" id="412755"/>
    <lineage>
        <taxon>unclassified sequences</taxon>
        <taxon>metagenomes</taxon>
        <taxon>ecological metagenomes</taxon>
    </lineage>
</organism>
<comment type="caution">
    <text evidence="1">The sequence shown here is derived from an EMBL/GenBank/DDBJ whole genome shotgun (WGS) entry which is preliminary data.</text>
</comment>
<name>A0A0F9KTB5_9ZZZZ</name>
<gene>
    <name evidence="1" type="ORF">LCGC14_1364070</name>
</gene>
<reference evidence="1" key="1">
    <citation type="journal article" date="2015" name="Nature">
        <title>Complex archaea that bridge the gap between prokaryotes and eukaryotes.</title>
        <authorList>
            <person name="Spang A."/>
            <person name="Saw J.H."/>
            <person name="Jorgensen S.L."/>
            <person name="Zaremba-Niedzwiedzka K."/>
            <person name="Martijn J."/>
            <person name="Lind A.E."/>
            <person name="van Eijk R."/>
            <person name="Schleper C."/>
            <person name="Guy L."/>
            <person name="Ettema T.J."/>
        </authorList>
    </citation>
    <scope>NUCLEOTIDE SEQUENCE</scope>
</reference>
<proteinExistence type="predicted"/>
<evidence type="ECO:0000313" key="1">
    <source>
        <dbReference type="EMBL" id="KKM78016.1"/>
    </source>
</evidence>
<accession>A0A0F9KTB5</accession>
<sequence>MDLIILALAFLAYIALVGYNHWRDWVEVLAFIERNGL</sequence>
<dbReference type="AlphaFoldDB" id="A0A0F9KTB5"/>
<protein>
    <submittedName>
        <fullName evidence="1">Uncharacterized protein</fullName>
    </submittedName>
</protein>